<gene>
    <name evidence="5" type="ordered locus">LJ_0155</name>
</gene>
<dbReference type="PATRIC" id="fig|257314.6.peg.167"/>
<dbReference type="GO" id="GO:0004040">
    <property type="term" value="F:amidase activity"/>
    <property type="evidence" value="ECO:0007669"/>
    <property type="project" value="InterPro"/>
</dbReference>
<dbReference type="RefSeq" id="WP_011161370.1">
    <property type="nucleotide sequence ID" value="NC_005362.1"/>
</dbReference>
<comment type="similarity">
    <text evidence="1">Belongs to the glycosyl hydrolase 73 family.</text>
</comment>
<sequence>MKKRTFTGIATAALITTAGISVTNNLKPDNPLKTGEGTVQAATYQQEFLDKAIPAATTASSKYGTYTSVMLAQATVESAWGQSGLAQEPNNNLFGIKGSYNGQSVNMNTGEYGNGGYYTTNAGFRKYPSYTESFEDNGALLRNQMGNYYSGTWVENSNNYAQATQNGLQGKYATDPNYAKTLNSVIATNGFDKYDPVTQVVNENRTVAQTTPVMSAPVDPSVGTQVDTARVGQNVNVTKYITYNNGVKRAFIGNGWINALAFSPITNNTTANNATANTNNSNKQTTTTNNQASQPVKTPVAQTQQSQTQAPAAPVKAATVETKKVAEVKTPAQTTTLNVKAETKSAQPVKQLATSLAATPAKKEEVKKEAVKAEPAKTTPVKVEAPKAENKETNSAPVVKAPEVKTTNTVKNTETVKKETTPIVKVAEVKKAEAPVVKPVKTVKKETTPVVKVAEVKKAEAPVVKPVETVKKETTPAVKTTPVVSTKESAKVVETPVVKPKKVEVKEVKNTPVTTSAKTVVKPTASVVENVAPVQSYQSAVSTAAANNSYGTQWISTNTAPKAASTVLVKVTKTTQVLSAPNGQKLNQQVEAGSAFVVIASKYANGNLYYEISNGKWIMAKYTTQEAQITAKSGVLTINSKPDYGVAVWRVPGQDQISGKFLKDGSSWRYFRVANVNGQTWYDLGGNQWISAKSVLVR</sequence>
<dbReference type="Proteomes" id="UP000000581">
    <property type="component" value="Chromosome"/>
</dbReference>
<reference evidence="5 6" key="1">
    <citation type="journal article" date="2004" name="Proc. Natl. Acad. Sci. U.S.A.">
        <title>The genome sequence of the probiotic intestinal bacterium Lactobacillus johnsonii NCC 533.</title>
        <authorList>
            <person name="Pridmore R.D."/>
            <person name="Berger B."/>
            <person name="Desiere F."/>
            <person name="Vilanova D."/>
            <person name="Barretto C."/>
            <person name="Pittet A.-C."/>
            <person name="Zwahlen M.-C."/>
            <person name="Rouvet M."/>
            <person name="Altermann E."/>
            <person name="Barrangou R."/>
            <person name="Mollet B."/>
            <person name="Mercenier A."/>
            <person name="Klaenhammer T."/>
            <person name="Arigoni F."/>
            <person name="Schell M.A."/>
        </authorList>
    </citation>
    <scope>NUCLEOTIDE SEQUENCE [LARGE SCALE GENOMIC DNA]</scope>
    <source>
        <strain evidence="6">CNCM I-1225 / La1 / NCC 533</strain>
    </source>
</reference>
<protein>
    <recommendedName>
        <fullName evidence="4">Mannosyl-glycoprotein endo-beta-N-acetylglucosamidase-like domain-containing protein</fullName>
    </recommendedName>
</protein>
<feature type="region of interest" description="Disordered" evidence="3">
    <location>
        <begin position="366"/>
        <end position="395"/>
    </location>
</feature>
<proteinExistence type="inferred from homology"/>
<dbReference type="Gene3D" id="4.10.80.30">
    <property type="entry name" value="DNA polymerase, domain 6"/>
    <property type="match status" value="1"/>
</dbReference>
<feature type="region of interest" description="Disordered" evidence="3">
    <location>
        <begin position="272"/>
        <end position="316"/>
    </location>
</feature>
<dbReference type="CAZy" id="GH73">
    <property type="family name" value="Glycoside Hydrolase Family 73"/>
</dbReference>
<evidence type="ECO:0000256" key="2">
    <source>
        <dbReference type="ARBA" id="ARBA00022801"/>
    </source>
</evidence>
<feature type="compositionally biased region" description="Low complexity" evidence="3">
    <location>
        <begin position="272"/>
        <end position="315"/>
    </location>
</feature>
<accession>Q74LM8</accession>
<dbReference type="InterPro" id="IPR002901">
    <property type="entry name" value="MGlyc_endo_b_GlcNAc-like_dom"/>
</dbReference>
<feature type="compositionally biased region" description="Basic and acidic residues" evidence="3">
    <location>
        <begin position="366"/>
        <end position="375"/>
    </location>
</feature>
<dbReference type="SMART" id="SM00047">
    <property type="entry name" value="LYZ2"/>
    <property type="match status" value="1"/>
</dbReference>
<evidence type="ECO:0000256" key="3">
    <source>
        <dbReference type="SAM" id="MobiDB-lite"/>
    </source>
</evidence>
<dbReference type="PANTHER" id="PTHR33308:SF9">
    <property type="entry name" value="PEPTIDOGLYCAN HYDROLASE FLGJ"/>
    <property type="match status" value="1"/>
</dbReference>
<feature type="domain" description="Mannosyl-glycoprotein endo-beta-N-acetylglucosamidase-like" evidence="4">
    <location>
        <begin position="38"/>
        <end position="195"/>
    </location>
</feature>
<dbReference type="eggNOG" id="COG1705">
    <property type="taxonomic scope" value="Bacteria"/>
</dbReference>
<dbReference type="HOGENOM" id="CLU_023570_0_0_9"/>
<evidence type="ECO:0000313" key="6">
    <source>
        <dbReference type="Proteomes" id="UP000000581"/>
    </source>
</evidence>
<evidence type="ECO:0000259" key="4">
    <source>
        <dbReference type="SMART" id="SM00047"/>
    </source>
</evidence>
<dbReference type="AlphaFoldDB" id="Q74LM8"/>
<keyword evidence="2" id="KW-0378">Hydrolase</keyword>
<dbReference type="EMBL" id="AE017198">
    <property type="protein sequence ID" value="AAS08137.1"/>
    <property type="molecule type" value="Genomic_DNA"/>
</dbReference>
<evidence type="ECO:0000313" key="5">
    <source>
        <dbReference type="EMBL" id="AAS08137.1"/>
    </source>
</evidence>
<organism evidence="5 6">
    <name type="scientific">Lactobacillus johnsonii (strain CNCM I-12250 / La1 / NCC 533)</name>
    <dbReference type="NCBI Taxonomy" id="257314"/>
    <lineage>
        <taxon>Bacteria</taxon>
        <taxon>Bacillati</taxon>
        <taxon>Bacillota</taxon>
        <taxon>Bacilli</taxon>
        <taxon>Lactobacillales</taxon>
        <taxon>Lactobacillaceae</taxon>
        <taxon>Lactobacillus</taxon>
    </lineage>
</organism>
<dbReference type="InterPro" id="IPR051056">
    <property type="entry name" value="Glycosyl_Hydrolase_73"/>
</dbReference>
<name>Q74LM8_LACJO</name>
<evidence type="ECO:0000256" key="1">
    <source>
        <dbReference type="ARBA" id="ARBA00010266"/>
    </source>
</evidence>
<dbReference type="KEGG" id="ljo:LJ_0155"/>
<dbReference type="Gene3D" id="1.10.530.10">
    <property type="match status" value="1"/>
</dbReference>
<dbReference type="Pfam" id="PF01832">
    <property type="entry name" value="Glucosaminidase"/>
    <property type="match status" value="1"/>
</dbReference>
<dbReference type="PANTHER" id="PTHR33308">
    <property type="entry name" value="PEPTIDOGLYCAN HYDROLASE FLGJ"/>
    <property type="match status" value="1"/>
</dbReference>